<sequence length="90" mass="8495">MPLADDPPVVGAGRGRRGLTELPGPVGVEEVLLRDAHGGSPSQGDVEVGTGSAAAPVTPACAGPRPAVAPIDGGGQSAAALSVAACTMGA</sequence>
<reference evidence="2 3" key="1">
    <citation type="submission" date="2020-01" db="EMBL/GenBank/DDBJ databases">
        <title>Insect and environment-associated Actinomycetes.</title>
        <authorList>
            <person name="Currrie C."/>
            <person name="Chevrette M."/>
            <person name="Carlson C."/>
            <person name="Stubbendieck R."/>
            <person name="Wendt-Pienkowski E."/>
        </authorList>
    </citation>
    <scope>NUCLEOTIDE SEQUENCE [LARGE SCALE GENOMIC DNA]</scope>
    <source>
        <strain evidence="2 3">SID7739</strain>
    </source>
</reference>
<dbReference type="Proteomes" id="UP000475666">
    <property type="component" value="Unassembled WGS sequence"/>
</dbReference>
<comment type="caution">
    <text evidence="2">The sequence shown here is derived from an EMBL/GenBank/DDBJ whole genome shotgun (WGS) entry which is preliminary data.</text>
</comment>
<feature type="region of interest" description="Disordered" evidence="1">
    <location>
        <begin position="1"/>
        <end position="23"/>
    </location>
</feature>
<gene>
    <name evidence="2" type="ORF">G3I66_25615</name>
</gene>
<evidence type="ECO:0000256" key="1">
    <source>
        <dbReference type="SAM" id="MobiDB-lite"/>
    </source>
</evidence>
<dbReference type="EMBL" id="JAAGMQ010000761">
    <property type="protein sequence ID" value="NEC36528.1"/>
    <property type="molecule type" value="Genomic_DNA"/>
</dbReference>
<name>A0A6G3TJP8_9ACTN</name>
<accession>A0A6G3TJP8</accession>
<organism evidence="2 3">
    <name type="scientific">Streptomyces rubrogriseus</name>
    <dbReference type="NCBI Taxonomy" id="194673"/>
    <lineage>
        <taxon>Bacteria</taxon>
        <taxon>Bacillati</taxon>
        <taxon>Actinomycetota</taxon>
        <taxon>Actinomycetes</taxon>
        <taxon>Kitasatosporales</taxon>
        <taxon>Streptomycetaceae</taxon>
        <taxon>Streptomyces</taxon>
        <taxon>Streptomyces violaceoruber group</taxon>
    </lineage>
</organism>
<protein>
    <submittedName>
        <fullName evidence="2">Uncharacterized protein</fullName>
    </submittedName>
</protein>
<evidence type="ECO:0000313" key="3">
    <source>
        <dbReference type="Proteomes" id="UP000475666"/>
    </source>
</evidence>
<proteinExistence type="predicted"/>
<evidence type="ECO:0000313" key="2">
    <source>
        <dbReference type="EMBL" id="NEC36528.1"/>
    </source>
</evidence>
<dbReference type="AlphaFoldDB" id="A0A6G3TJP8"/>